<dbReference type="EMBL" id="CADCXN010000126">
    <property type="protein sequence ID" value="CAA9893000.1"/>
    <property type="molecule type" value="Genomic_DNA"/>
</dbReference>
<dbReference type="Proteomes" id="UP000494216">
    <property type="component" value="Unassembled WGS sequence"/>
</dbReference>
<proteinExistence type="predicted"/>
<sequence length="47" mass="5409">MERRKISRAEFTTNPRRSLFGRKAACTETALPMRFGLETPGTLHPYL</sequence>
<organism evidence="1 2">
    <name type="scientific">Candidatus Methylobacter favarea</name>
    <dbReference type="NCBI Taxonomy" id="2707345"/>
    <lineage>
        <taxon>Bacteria</taxon>
        <taxon>Pseudomonadati</taxon>
        <taxon>Pseudomonadota</taxon>
        <taxon>Gammaproteobacteria</taxon>
        <taxon>Methylococcales</taxon>
        <taxon>Methylococcaceae</taxon>
        <taxon>Methylobacter</taxon>
    </lineage>
</organism>
<accession>A0A8S0WM13</accession>
<keyword evidence="2" id="KW-1185">Reference proteome</keyword>
<evidence type="ECO:0000313" key="1">
    <source>
        <dbReference type="EMBL" id="CAA9893000.1"/>
    </source>
</evidence>
<dbReference type="AlphaFoldDB" id="A0A8S0WM13"/>
<reference evidence="1 2" key="1">
    <citation type="submission" date="2020-02" db="EMBL/GenBank/DDBJ databases">
        <authorList>
            <person name="Hogendoorn C."/>
        </authorList>
    </citation>
    <scope>NUCLEOTIDE SEQUENCE [LARGE SCALE GENOMIC DNA]</scope>
    <source>
        <strain evidence="1">METHB21</strain>
    </source>
</reference>
<protein>
    <submittedName>
        <fullName evidence="1">Uncharacterized protein</fullName>
    </submittedName>
</protein>
<name>A0A8S0WM13_9GAMM</name>
<gene>
    <name evidence="1" type="ORF">METHB2_910001</name>
</gene>
<comment type="caution">
    <text evidence="1">The sequence shown here is derived from an EMBL/GenBank/DDBJ whole genome shotgun (WGS) entry which is preliminary data.</text>
</comment>
<evidence type="ECO:0000313" key="2">
    <source>
        <dbReference type="Proteomes" id="UP000494216"/>
    </source>
</evidence>